<comment type="caution">
    <text evidence="2">The sequence shown here is derived from an EMBL/GenBank/DDBJ whole genome shotgun (WGS) entry which is preliminary data.</text>
</comment>
<dbReference type="RefSeq" id="WP_114339536.1">
    <property type="nucleotide sequence ID" value="NZ_QPID01000011.1"/>
</dbReference>
<sequence length="186" mass="20119">MAKERVWVTSLSVVILLVLIGVSGYLGNLVSKMETMEDKLGYGQLNKQHATVPQLKSATPEGAMMRTTYIPSYSHVYGDGGKPLLLESALIVRNTDSEYGMTIHSVNYYDSSGHLVKEMLATPIQLNPLASAEYLAEKSDISGGSGANYLVVWSADPDLTPPILEAVMVGSSDYTEVSFTSRGITH</sequence>
<organism evidence="2 3">
    <name type="scientific">Corallincola holothuriorum</name>
    <dbReference type="NCBI Taxonomy" id="2282215"/>
    <lineage>
        <taxon>Bacteria</taxon>
        <taxon>Pseudomonadati</taxon>
        <taxon>Pseudomonadota</taxon>
        <taxon>Gammaproteobacteria</taxon>
        <taxon>Alteromonadales</taxon>
        <taxon>Psychromonadaceae</taxon>
        <taxon>Corallincola</taxon>
    </lineage>
</organism>
<evidence type="ECO:0000256" key="1">
    <source>
        <dbReference type="SAM" id="Phobius"/>
    </source>
</evidence>
<accession>A0A368N5N2</accession>
<keyword evidence="1" id="KW-1133">Transmembrane helix</keyword>
<keyword evidence="1" id="KW-0472">Membrane</keyword>
<dbReference type="InterPro" id="IPR021471">
    <property type="entry name" value="DUF3124"/>
</dbReference>
<name>A0A368N5N2_9GAMM</name>
<dbReference type="Pfam" id="PF11322">
    <property type="entry name" value="DUF3124"/>
    <property type="match status" value="1"/>
</dbReference>
<dbReference type="EMBL" id="QPID01000011">
    <property type="protein sequence ID" value="RCU45313.1"/>
    <property type="molecule type" value="Genomic_DNA"/>
</dbReference>
<keyword evidence="1" id="KW-0812">Transmembrane</keyword>
<evidence type="ECO:0000313" key="2">
    <source>
        <dbReference type="EMBL" id="RCU45313.1"/>
    </source>
</evidence>
<reference evidence="2 3" key="1">
    <citation type="submission" date="2018-07" db="EMBL/GenBank/DDBJ databases">
        <title>Corallincola holothuriorum sp. nov., a new facultative anaerobe isolated from sea cucumber Apostichopus japonicus.</title>
        <authorList>
            <person name="Xia H."/>
        </authorList>
    </citation>
    <scope>NUCLEOTIDE SEQUENCE [LARGE SCALE GENOMIC DNA]</scope>
    <source>
        <strain evidence="2 3">C4</strain>
    </source>
</reference>
<dbReference type="AlphaFoldDB" id="A0A368N5N2"/>
<evidence type="ECO:0000313" key="3">
    <source>
        <dbReference type="Proteomes" id="UP000252558"/>
    </source>
</evidence>
<keyword evidence="3" id="KW-1185">Reference proteome</keyword>
<feature type="transmembrane region" description="Helical" evidence="1">
    <location>
        <begin position="6"/>
        <end position="26"/>
    </location>
</feature>
<gene>
    <name evidence="2" type="ORF">DU002_16500</name>
</gene>
<proteinExistence type="predicted"/>
<protein>
    <submittedName>
        <fullName evidence="2">DUF3124 domain-containing protein</fullName>
    </submittedName>
</protein>
<dbReference type="OrthoDB" id="283474at2"/>
<dbReference type="Proteomes" id="UP000252558">
    <property type="component" value="Unassembled WGS sequence"/>
</dbReference>